<feature type="region of interest" description="Disordered" evidence="1">
    <location>
        <begin position="88"/>
        <end position="109"/>
    </location>
</feature>
<organism evidence="2">
    <name type="scientific">Microviridae sp. ctHN216</name>
    <dbReference type="NCBI Taxonomy" id="2824990"/>
    <lineage>
        <taxon>Viruses</taxon>
        <taxon>Monodnaviria</taxon>
        <taxon>Sangervirae</taxon>
        <taxon>Phixviricota</taxon>
        <taxon>Malgrandaviricetes</taxon>
        <taxon>Petitvirales</taxon>
        <taxon>Microviridae</taxon>
    </lineage>
</organism>
<evidence type="ECO:0000256" key="1">
    <source>
        <dbReference type="SAM" id="MobiDB-lite"/>
    </source>
</evidence>
<dbReference type="EMBL" id="BK015399">
    <property type="protein sequence ID" value="DAE04959.1"/>
    <property type="molecule type" value="Genomic_DNA"/>
</dbReference>
<feature type="compositionally biased region" description="Polar residues" evidence="1">
    <location>
        <begin position="89"/>
        <end position="106"/>
    </location>
</feature>
<evidence type="ECO:0000313" key="2">
    <source>
        <dbReference type="EMBL" id="DAE04959.1"/>
    </source>
</evidence>
<protein>
    <submittedName>
        <fullName evidence="2">DNA pilot protein VP2</fullName>
    </submittedName>
</protein>
<accession>A0A8S5PCQ6</accession>
<sequence>MGVNIDPLSAIGSLGGSIVSMIGQNKAIKKQIAAQKEENEKTRQYNLMLARQQNQWNIEQWQRENDYNSPAAQMSRFREAGLNPDLMYSNGTAGNSAGSPTLTSGAPATPQDMSPLGGMRNFGDVIQQTLNQEMQRAQIEAIKANTNKTKEETTGVILANENLTYKNLVDAATTGQKIEMENLNVKIAKNALDIGAKNLEKLGKELTTLDQTIKQNDEQLKILQNAVAGGALDNELKRKEVDNYMVKLNNELLNDETMRKYQKAMTAKQWQEFKQDSLKFQRVLLGMDLDNGLKAQQGRINALNIRYKKAETGMLELEFDEASFRQGLKTHKTSGVGDFFNFAGTYFNYVLGKVLVDAPNDLLKFFK</sequence>
<name>A0A8S5PCQ6_9VIRU</name>
<reference evidence="2" key="1">
    <citation type="journal article" date="2021" name="Proc. Natl. Acad. Sci. U.S.A.">
        <title>A Catalog of Tens of Thousands of Viruses from Human Metagenomes Reveals Hidden Associations with Chronic Diseases.</title>
        <authorList>
            <person name="Tisza M.J."/>
            <person name="Buck C.B."/>
        </authorList>
    </citation>
    <scope>NUCLEOTIDE SEQUENCE</scope>
    <source>
        <strain evidence="2">CtHN216</strain>
    </source>
</reference>
<proteinExistence type="predicted"/>